<dbReference type="EMBL" id="LR796146">
    <property type="protein sequence ID" value="CAB4121369.1"/>
    <property type="molecule type" value="Genomic_DNA"/>
</dbReference>
<sequence>MQSEKINLIDLSEVTITRQTGINEGLQATGVYAVECLDASGQIKWSEEFKNLVVTAGKNDILDKYFAGSAYTAAWYLGLVDGASSPTYAAGDTLASHSGWTENTGYSGTRKAPAWGSASAGSKVTTATSFSINASGTVAGAFMCTATSGTSGVLYSAGSFTGGNRTVASGDTLNVTYTASV</sequence>
<proteinExistence type="predicted"/>
<reference evidence="1" key="1">
    <citation type="submission" date="2020-04" db="EMBL/GenBank/DDBJ databases">
        <authorList>
            <person name="Chiriac C."/>
            <person name="Salcher M."/>
            <person name="Ghai R."/>
            <person name="Kavagutti S V."/>
        </authorList>
    </citation>
    <scope>NUCLEOTIDE SEQUENCE</scope>
</reference>
<protein>
    <submittedName>
        <fullName evidence="1">Uncharacterized protein</fullName>
    </submittedName>
</protein>
<gene>
    <name evidence="1" type="ORF">UFOVP12_24</name>
</gene>
<evidence type="ECO:0000313" key="1">
    <source>
        <dbReference type="EMBL" id="CAB4121369.1"/>
    </source>
</evidence>
<accession>A0A6J5KMC5</accession>
<organism evidence="1">
    <name type="scientific">uncultured Caudovirales phage</name>
    <dbReference type="NCBI Taxonomy" id="2100421"/>
    <lineage>
        <taxon>Viruses</taxon>
        <taxon>Duplodnaviria</taxon>
        <taxon>Heunggongvirae</taxon>
        <taxon>Uroviricota</taxon>
        <taxon>Caudoviricetes</taxon>
        <taxon>Peduoviridae</taxon>
        <taxon>Maltschvirus</taxon>
        <taxon>Maltschvirus maltsch</taxon>
    </lineage>
</organism>
<name>A0A6J5KMC5_9CAUD</name>